<evidence type="ECO:0000313" key="3">
    <source>
        <dbReference type="Proteomes" id="UP000244519"/>
    </source>
</evidence>
<dbReference type="AlphaFoldDB" id="A0A2U8BS24"/>
<dbReference type="KEGG" id="fso:Fsol_00281"/>
<evidence type="ECO:0000313" key="2">
    <source>
        <dbReference type="EMBL" id="AWD33080.1"/>
    </source>
</evidence>
<keyword evidence="3" id="KW-1185">Reference proteome</keyword>
<dbReference type="InterPro" id="IPR011740">
    <property type="entry name" value="DUF2460"/>
</dbReference>
<protein>
    <submittedName>
        <fullName evidence="2">Putative family 24 glycoside hydrolase</fullName>
    </submittedName>
</protein>
<gene>
    <name evidence="2" type="ORF">Fsol_00281</name>
</gene>
<dbReference type="Pfam" id="PF09343">
    <property type="entry name" value="DUF2460"/>
    <property type="match status" value="1"/>
</dbReference>
<sequence>MDNSCIDYRLPTTLVTKTTKCVEYINATHQMLRSDINDTTFVHSRMRYIITPFLINRESVEQLLSFFRVCKGSLYAFRFKDISDYKVEREVMTCSDEKRKEYYAKKRYHVNRTYFEFRHIKKIVHGTVDVFMNHEKVDPKMYEVNHDNGMIYFYDSVMDNVSITCSFEFDVLVRFAQDSLHIEMHNPTKFHCDNIELIEVK</sequence>
<keyword evidence="2" id="KW-0378">Hydrolase</keyword>
<dbReference type="OrthoDB" id="1685145at2"/>
<proteinExistence type="predicted"/>
<reference evidence="2 3" key="1">
    <citation type="journal article" date="2018" name="Genome Biol. Evol.">
        <title>The Genome Sequence of "Candidatus Fokinia solitaria": Insights on Reductive Evolution in Rickettsiales.</title>
        <authorList>
            <person name="Floriano A.M."/>
            <person name="Castelli M."/>
            <person name="Krenek S."/>
            <person name="Berendonk T.U."/>
            <person name="Bazzocchi C."/>
            <person name="Petroni G."/>
            <person name="Sassera D."/>
        </authorList>
    </citation>
    <scope>NUCLEOTIDE SEQUENCE [LARGE SCALE GENOMIC DNA]</scope>
    <source>
        <strain evidence="2">Rio ETE_ALG 3VII</strain>
    </source>
</reference>
<organism evidence="2 3">
    <name type="scientific">Candidatus Fokinia solitaria</name>
    <dbReference type="NCBI Taxonomy" id="1802984"/>
    <lineage>
        <taxon>Bacteria</taxon>
        <taxon>Pseudomonadati</taxon>
        <taxon>Pseudomonadota</taxon>
        <taxon>Alphaproteobacteria</taxon>
        <taxon>Rickettsiales</taxon>
        <taxon>Candidatus Midichloriaceae</taxon>
        <taxon>Candidatus Fokinia</taxon>
    </lineage>
</organism>
<accession>A0A2U8BS24</accession>
<dbReference type="GO" id="GO:0016787">
    <property type="term" value="F:hydrolase activity"/>
    <property type="evidence" value="ECO:0007669"/>
    <property type="project" value="UniProtKB-KW"/>
</dbReference>
<feature type="domain" description="DUF2460" evidence="1">
    <location>
        <begin position="38"/>
        <end position="201"/>
    </location>
</feature>
<dbReference type="RefSeq" id="WP_108673121.1">
    <property type="nucleotide sequence ID" value="NZ_CP025989.1"/>
</dbReference>
<dbReference type="EMBL" id="CP025989">
    <property type="protein sequence ID" value="AWD33080.1"/>
    <property type="molecule type" value="Genomic_DNA"/>
</dbReference>
<evidence type="ECO:0000259" key="1">
    <source>
        <dbReference type="Pfam" id="PF09343"/>
    </source>
</evidence>
<dbReference type="Proteomes" id="UP000244519">
    <property type="component" value="Chromosome"/>
</dbReference>
<name>A0A2U8BS24_9RICK</name>